<dbReference type="AlphaFoldDB" id="A0A0N4VV18"/>
<keyword evidence="1" id="KW-0472">Membrane</keyword>
<gene>
    <name evidence="2" type="ORF">HPLM_LOCUS1136</name>
</gene>
<dbReference type="WBParaSite" id="HPLM_0000113501-mRNA-1">
    <property type="protein sequence ID" value="HPLM_0000113501-mRNA-1"/>
    <property type="gene ID" value="HPLM_0000113501"/>
</dbReference>
<dbReference type="Proteomes" id="UP000268014">
    <property type="component" value="Unassembled WGS sequence"/>
</dbReference>
<feature type="transmembrane region" description="Helical" evidence="1">
    <location>
        <begin position="32"/>
        <end position="54"/>
    </location>
</feature>
<evidence type="ECO:0000313" key="2">
    <source>
        <dbReference type="EMBL" id="VDO08059.1"/>
    </source>
</evidence>
<keyword evidence="3" id="KW-1185">Reference proteome</keyword>
<name>A0A0N4VV18_HAEPC</name>
<feature type="transmembrane region" description="Helical" evidence="1">
    <location>
        <begin position="75"/>
        <end position="93"/>
    </location>
</feature>
<reference evidence="4" key="1">
    <citation type="submission" date="2017-02" db="UniProtKB">
        <authorList>
            <consortium name="WormBaseParasite"/>
        </authorList>
    </citation>
    <scope>IDENTIFICATION</scope>
</reference>
<evidence type="ECO:0000313" key="3">
    <source>
        <dbReference type="Proteomes" id="UP000268014"/>
    </source>
</evidence>
<proteinExistence type="predicted"/>
<evidence type="ECO:0000313" key="4">
    <source>
        <dbReference type="WBParaSite" id="HPLM_0000113501-mRNA-1"/>
    </source>
</evidence>
<keyword evidence="1" id="KW-1133">Transmembrane helix</keyword>
<accession>A0A0N4VV18</accession>
<reference evidence="2 3" key="2">
    <citation type="submission" date="2018-11" db="EMBL/GenBank/DDBJ databases">
        <authorList>
            <consortium name="Pathogen Informatics"/>
        </authorList>
    </citation>
    <scope>NUCLEOTIDE SEQUENCE [LARGE SCALE GENOMIC DNA]</scope>
    <source>
        <strain evidence="2 3">MHpl1</strain>
    </source>
</reference>
<protein>
    <submittedName>
        <fullName evidence="4">Secreted protein</fullName>
    </submittedName>
</protein>
<keyword evidence="1" id="KW-0812">Transmembrane</keyword>
<evidence type="ECO:0000256" key="1">
    <source>
        <dbReference type="SAM" id="Phobius"/>
    </source>
</evidence>
<dbReference type="EMBL" id="UZAF01001334">
    <property type="protein sequence ID" value="VDO08059.1"/>
    <property type="molecule type" value="Genomic_DNA"/>
</dbReference>
<sequence>MLYTTGLPSGQFRAICPNFEQLKHLRVSTSSLFLSAYPMWCSTVLGGLPFSALADSYSLSVFRFNSVPSMSSSDISSSFLLISFACFSCSFGISPTTSRT</sequence>
<organism evidence="4">
    <name type="scientific">Haemonchus placei</name>
    <name type="common">Barber's pole worm</name>
    <dbReference type="NCBI Taxonomy" id="6290"/>
    <lineage>
        <taxon>Eukaryota</taxon>
        <taxon>Metazoa</taxon>
        <taxon>Ecdysozoa</taxon>
        <taxon>Nematoda</taxon>
        <taxon>Chromadorea</taxon>
        <taxon>Rhabditida</taxon>
        <taxon>Rhabditina</taxon>
        <taxon>Rhabditomorpha</taxon>
        <taxon>Strongyloidea</taxon>
        <taxon>Trichostrongylidae</taxon>
        <taxon>Haemonchus</taxon>
    </lineage>
</organism>